<reference evidence="2 3" key="1">
    <citation type="journal article" date="2022" name="Microbiol. Res.">
        <title>Comparative genome analysis, predicted lifestyle and antimicrobial strategies of Lactococcus carnosus and Lactococcus paracarnosus isolated from meat.</title>
        <authorList>
            <person name="Werum V."/>
            <person name="Ehrmann M."/>
            <person name="Vogel R."/>
            <person name="Hilgarth M."/>
        </authorList>
    </citation>
    <scope>NUCLEOTIDE SEQUENCE [LARGE SCALE GENOMIC DNA]</scope>
    <source>
        <strain evidence="2 3">TMW21897</strain>
    </source>
</reference>
<evidence type="ECO:0000313" key="2">
    <source>
        <dbReference type="EMBL" id="MCJ1978405.1"/>
    </source>
</evidence>
<gene>
    <name evidence="2" type="ORF">GYN19_10645</name>
</gene>
<keyword evidence="3" id="KW-1185">Reference proteome</keyword>
<organism evidence="2 3">
    <name type="scientific">Pseudolactococcus paracarnosus</name>
    <dbReference type="NCBI Taxonomy" id="2749962"/>
    <lineage>
        <taxon>Bacteria</taxon>
        <taxon>Bacillati</taxon>
        <taxon>Bacillota</taxon>
        <taxon>Bacilli</taxon>
        <taxon>Lactobacillales</taxon>
        <taxon>Streptococcaceae</taxon>
        <taxon>Pseudolactococcus</taxon>
    </lineage>
</organism>
<name>A0ABT0APD7_9LACT</name>
<evidence type="ECO:0000313" key="3">
    <source>
        <dbReference type="Proteomes" id="UP001522462"/>
    </source>
</evidence>
<comment type="caution">
    <text evidence="2">The sequence shown here is derived from an EMBL/GenBank/DDBJ whole genome shotgun (WGS) entry which is preliminary data.</text>
</comment>
<sequence length="225" mass="26109">MNKDQALEIFKKEAINWIKRSNNSQIGLVVDSIFTIIFVPIITMLLGELLLPELLSYYLMLPFKVTPDLFTISVTLNITTLVGLIFSITPANMAARKDLVDFIVEELIQRTQASNRNHVTNYFSKCMISFGRCIELLEKVLNRKIIVVSYEEWLERAEYDKNENQIKVLLPLFRENVFYEPEENSVVTESSPDCFIQDDIYINKVIADEVVECYLKNILKQIKIN</sequence>
<feature type="transmembrane region" description="Helical" evidence="1">
    <location>
        <begin position="69"/>
        <end position="88"/>
    </location>
</feature>
<accession>A0ABT0APD7</accession>
<dbReference type="Proteomes" id="UP001522462">
    <property type="component" value="Unassembled WGS sequence"/>
</dbReference>
<feature type="transmembrane region" description="Helical" evidence="1">
    <location>
        <begin position="28"/>
        <end position="49"/>
    </location>
</feature>
<dbReference type="EMBL" id="JAAEDA010000022">
    <property type="protein sequence ID" value="MCJ1978405.1"/>
    <property type="molecule type" value="Genomic_DNA"/>
</dbReference>
<keyword evidence="1" id="KW-0472">Membrane</keyword>
<keyword evidence="1" id="KW-0812">Transmembrane</keyword>
<keyword evidence="1" id="KW-1133">Transmembrane helix</keyword>
<evidence type="ECO:0000256" key="1">
    <source>
        <dbReference type="SAM" id="Phobius"/>
    </source>
</evidence>
<protein>
    <submittedName>
        <fullName evidence="2">Uncharacterized protein</fullName>
    </submittedName>
</protein>
<proteinExistence type="predicted"/>
<dbReference type="RefSeq" id="WP_243915337.1">
    <property type="nucleotide sequence ID" value="NZ_JAAECY010000048.1"/>
</dbReference>